<organism evidence="1 2">
    <name type="scientific">Methanocella paludicola (strain DSM 17711 / JCM 13418 / NBRC 101707 / SANAE)</name>
    <dbReference type="NCBI Taxonomy" id="304371"/>
    <lineage>
        <taxon>Archaea</taxon>
        <taxon>Methanobacteriati</taxon>
        <taxon>Methanobacteriota</taxon>
        <taxon>Stenosarchaea group</taxon>
        <taxon>Methanomicrobia</taxon>
        <taxon>Methanocellales</taxon>
        <taxon>Methanocellaceae</taxon>
        <taxon>Methanocella</taxon>
    </lineage>
</organism>
<sequence>MDVTIVCHTEFGHVINREISYTKNAIDGVSVGVPNLIKLADKYGAKVTFAVMPEVVEHFPKPMKHEIGLHVHPGWTEYDKLGEHWCIGDAYLRDHCKQSINSPGLRNYAYEEQLGMIKAGKDRIEDFFGVEPRSFVSGLWSANNDTIKALIKAGFAYDCSTLLRFRPSVYDWSELKRICLPYHPHQDNYQKRGDLPLLIVPTSQTLLRENVNPEVVPILGLGWLKACFKEYYRQGAPLFNICLHSPCMNDSYFLNNMDSLLWFISKHKVNFKFISEVGDYPEHTVKTSLTPYVLGINRDLIHTFVEKKVLPRRITSWNTNTSH</sequence>
<reference evidence="2" key="3">
    <citation type="journal article" date="2011" name="PLoS ONE">
        <title>Genome sequence of a mesophilic hydrogenotrophic methanogen Methanocella paludicola, the first cultivated representative of the order Methanocellales.</title>
        <authorList>
            <person name="Sakai S."/>
            <person name="Takaki Y."/>
            <person name="Shimamura S."/>
            <person name="Sekine M."/>
            <person name="Tajima T."/>
            <person name="Kosugi H."/>
            <person name="Ichikawa N."/>
            <person name="Tasumi E."/>
            <person name="Hiraki A.T."/>
            <person name="Shimizu A."/>
            <person name="Kato Y."/>
            <person name="Nishiko R."/>
            <person name="Mori K."/>
            <person name="Fujita N."/>
            <person name="Imachi H."/>
            <person name="Takai K."/>
        </authorList>
    </citation>
    <scope>NUCLEOTIDE SEQUENCE [LARGE SCALE GENOMIC DNA]</scope>
    <source>
        <strain evidence="2">DSM 17711 / JCM 13418 / NBRC 101707 / SANAE</strain>
    </source>
</reference>
<dbReference type="eggNOG" id="arCOG02876">
    <property type="taxonomic scope" value="Archaea"/>
</dbReference>
<dbReference type="PANTHER" id="PTHR47561">
    <property type="entry name" value="POLYSACCHARIDE DEACETYLASE FAMILY PROTEIN (AFU_ORTHOLOGUE AFUA_6G05030)"/>
    <property type="match status" value="1"/>
</dbReference>
<dbReference type="GO" id="GO:0005975">
    <property type="term" value="P:carbohydrate metabolic process"/>
    <property type="evidence" value="ECO:0007669"/>
    <property type="project" value="InterPro"/>
</dbReference>
<dbReference type="InterPro" id="IPR011330">
    <property type="entry name" value="Glyco_hydro/deAcase_b/a-brl"/>
</dbReference>
<reference evidence="1 2" key="2">
    <citation type="journal article" date="2008" name="Int. J. Syst. Evol. Microbiol.">
        <title>Methanocella paludicola gen. nov., sp. nov., a methane-producing archaeon, the first isolate of the lineage 'Rice Cluster I', and proposal of the new archaeal order Methanocellales ord. nov.</title>
        <authorList>
            <person name="Sakai S."/>
            <person name="Imachi H."/>
            <person name="Hanada S."/>
            <person name="Ohashi A."/>
            <person name="Harada H."/>
            <person name="Kamagata Y."/>
        </authorList>
    </citation>
    <scope>NUCLEOTIDE SEQUENCE [LARGE SCALE GENOMIC DNA]</scope>
    <source>
        <strain evidence="2">DSM 17711 / JCM 13418 / NBRC 101707 / SANAE</strain>
    </source>
</reference>
<dbReference type="PANTHER" id="PTHR47561:SF1">
    <property type="entry name" value="POLYSACCHARIDE DEACETYLASE FAMILY PROTEIN (AFU_ORTHOLOGUE AFUA_6G05030)"/>
    <property type="match status" value="1"/>
</dbReference>
<dbReference type="GeneID" id="8682290"/>
<dbReference type="InParanoid" id="D1Z1P0"/>
<evidence type="ECO:0000313" key="2">
    <source>
        <dbReference type="Proteomes" id="UP000001882"/>
    </source>
</evidence>
<keyword evidence="2" id="KW-1185">Reference proteome</keyword>
<dbReference type="OrthoDB" id="146748at2157"/>
<dbReference type="STRING" id="304371.MCP_2540"/>
<evidence type="ECO:0000313" key="1">
    <source>
        <dbReference type="EMBL" id="BAI62612.1"/>
    </source>
</evidence>
<accession>D1Z1P0</accession>
<dbReference type="Gene3D" id="3.20.20.370">
    <property type="entry name" value="Glycoside hydrolase/deacetylase"/>
    <property type="match status" value="1"/>
</dbReference>
<dbReference type="SUPFAM" id="SSF88713">
    <property type="entry name" value="Glycoside hydrolase/deacetylase"/>
    <property type="match status" value="1"/>
</dbReference>
<dbReference type="Proteomes" id="UP000001882">
    <property type="component" value="Chromosome"/>
</dbReference>
<reference evidence="1 2" key="1">
    <citation type="journal article" date="2007" name="Appl. Environ. Microbiol.">
        <title>Isolation of key methanogens for global methane emission from rice paddy fields: a novel isolate affiliated with the clone cluster rice cluster I.</title>
        <authorList>
            <person name="Sakai S."/>
            <person name="Imachi H."/>
            <person name="Sekiguchi Y."/>
            <person name="Ohashi A."/>
            <person name="Harada H."/>
            <person name="Kamagata Y."/>
        </authorList>
    </citation>
    <scope>NUCLEOTIDE SEQUENCE [LARGE SCALE GENOMIC DNA]</scope>
    <source>
        <strain evidence="2">DSM 17711 / JCM 13418 / NBRC 101707 / SANAE</strain>
    </source>
</reference>
<dbReference type="RefSeq" id="WP_012901286.1">
    <property type="nucleotide sequence ID" value="NC_013665.1"/>
</dbReference>
<name>D1Z1P0_METPS</name>
<dbReference type="KEGG" id="mpd:MCP_2540"/>
<dbReference type="EMBL" id="AP011532">
    <property type="protein sequence ID" value="BAI62612.1"/>
    <property type="molecule type" value="Genomic_DNA"/>
</dbReference>
<dbReference type="AlphaFoldDB" id="D1Z1P0"/>
<evidence type="ECO:0008006" key="3">
    <source>
        <dbReference type="Google" id="ProtNLM"/>
    </source>
</evidence>
<protein>
    <recommendedName>
        <fullName evidence="3">Polysaccharide deacetylase</fullName>
    </recommendedName>
</protein>
<proteinExistence type="predicted"/>
<gene>
    <name evidence="1" type="ordered locus">MCP_2540</name>
</gene>